<dbReference type="InterPro" id="IPR013785">
    <property type="entry name" value="Aldolase_TIM"/>
</dbReference>
<feature type="non-terminal residue" evidence="1">
    <location>
        <position position="66"/>
    </location>
</feature>
<feature type="non-terminal residue" evidence="1">
    <location>
        <position position="1"/>
    </location>
</feature>
<evidence type="ECO:0000313" key="1">
    <source>
        <dbReference type="EMBL" id="PAF11509.1"/>
    </source>
</evidence>
<dbReference type="Gene3D" id="3.20.20.70">
    <property type="entry name" value="Aldolase class I"/>
    <property type="match status" value="1"/>
</dbReference>
<proteinExistence type="predicted"/>
<dbReference type="EMBL" id="NPBS01001110">
    <property type="protein sequence ID" value="PAF11509.1"/>
    <property type="molecule type" value="Genomic_DNA"/>
</dbReference>
<dbReference type="Proteomes" id="UP000216133">
    <property type="component" value="Unassembled WGS sequence"/>
</dbReference>
<sequence length="66" mass="7440">YEAIVLTVDTVMMGWREADLRNNFSPLKLGYGKANYESDPVFMASLQDGDVVQGILDNIHHPTLSW</sequence>
<evidence type="ECO:0000313" key="2">
    <source>
        <dbReference type="Proteomes" id="UP000216133"/>
    </source>
</evidence>
<comment type="caution">
    <text evidence="1">The sequence shown here is derived from an EMBL/GenBank/DDBJ whole genome shotgun (WGS) entry which is preliminary data.</text>
</comment>
<accession>A0A268QTX9</accession>
<name>A0A268QTX9_SHOCL</name>
<dbReference type="AlphaFoldDB" id="A0A268QTX9"/>
<reference evidence="1 2" key="1">
    <citation type="submission" date="2017-07" db="EMBL/GenBank/DDBJ databases">
        <title>Isolation and whole genome analysis of endospore-forming bacteria from heroin.</title>
        <authorList>
            <person name="Kalinowski J."/>
            <person name="Ahrens B."/>
            <person name="Al-Dilaimi A."/>
            <person name="Winkler A."/>
            <person name="Wibberg D."/>
            <person name="Schleenbecker U."/>
            <person name="Ruckert C."/>
            <person name="Wolfel R."/>
            <person name="Grass G."/>
        </authorList>
    </citation>
    <scope>NUCLEOTIDE SEQUENCE [LARGE SCALE GENOMIC DNA]</scope>
    <source>
        <strain evidence="1 2">7523-2</strain>
    </source>
</reference>
<protein>
    <submittedName>
        <fullName evidence="1">Alpha-hydroxy-acid oxidizing enzyme</fullName>
    </submittedName>
</protein>
<organism evidence="1 2">
    <name type="scientific">Shouchella clausii</name>
    <name type="common">Alkalihalobacillus clausii</name>
    <dbReference type="NCBI Taxonomy" id="79880"/>
    <lineage>
        <taxon>Bacteria</taxon>
        <taxon>Bacillati</taxon>
        <taxon>Bacillota</taxon>
        <taxon>Bacilli</taxon>
        <taxon>Bacillales</taxon>
        <taxon>Bacillaceae</taxon>
        <taxon>Shouchella</taxon>
    </lineage>
</organism>
<gene>
    <name evidence="1" type="ORF">CHH61_26945</name>
</gene>